<dbReference type="EMBL" id="QAOQ01000001">
    <property type="protein sequence ID" value="PTR01351.1"/>
    <property type="molecule type" value="Genomic_DNA"/>
</dbReference>
<keyword evidence="2" id="KW-1185">Reference proteome</keyword>
<dbReference type="PANTHER" id="PTHR47623:SF1">
    <property type="entry name" value="OS09G0287300 PROTEIN"/>
    <property type="match status" value="1"/>
</dbReference>
<accession>A0A2T5JG05</accession>
<dbReference type="Pfam" id="PF00300">
    <property type="entry name" value="His_Phos_1"/>
    <property type="match status" value="1"/>
</dbReference>
<dbReference type="OrthoDB" id="9810154at2"/>
<dbReference type="AlphaFoldDB" id="A0A2T5JG05"/>
<dbReference type="RefSeq" id="WP_107826747.1">
    <property type="nucleotide sequence ID" value="NZ_CP160205.1"/>
</dbReference>
<comment type="caution">
    <text evidence="1">The sequence shown here is derived from an EMBL/GenBank/DDBJ whole genome shotgun (WGS) entry which is preliminary data.</text>
</comment>
<dbReference type="SUPFAM" id="SSF53254">
    <property type="entry name" value="Phosphoglycerate mutase-like"/>
    <property type="match status" value="1"/>
</dbReference>
<protein>
    <submittedName>
        <fullName evidence="1">Phosphohistidine phosphatase</fullName>
    </submittedName>
</protein>
<dbReference type="Gene3D" id="3.40.50.1240">
    <property type="entry name" value="Phosphoglycerate mutase-like"/>
    <property type="match status" value="1"/>
</dbReference>
<sequence>MKKLLLIRHAKAAHQDGKDFKRPLTDRGVRDSLTMADQLQTMHLIPEHVLASPAYRTKATAELIFEKLGIKSKAYNDFIYEANTHTLLNIIAGLPDEYNFVAIVGHNPGMSQVLYELTGEMIDMPTATAALLAFDFDEWDMVSSDTAKLAWYGTPKGNEAFE</sequence>
<evidence type="ECO:0000313" key="2">
    <source>
        <dbReference type="Proteomes" id="UP000244168"/>
    </source>
</evidence>
<proteinExistence type="predicted"/>
<organism evidence="1 2">
    <name type="scientific">Mucilaginibacter yixingensis</name>
    <dbReference type="NCBI Taxonomy" id="1295612"/>
    <lineage>
        <taxon>Bacteria</taxon>
        <taxon>Pseudomonadati</taxon>
        <taxon>Bacteroidota</taxon>
        <taxon>Sphingobacteriia</taxon>
        <taxon>Sphingobacteriales</taxon>
        <taxon>Sphingobacteriaceae</taxon>
        <taxon>Mucilaginibacter</taxon>
    </lineage>
</organism>
<reference evidence="1 2" key="1">
    <citation type="submission" date="2018-04" db="EMBL/GenBank/DDBJ databases">
        <title>Genomic Encyclopedia of Archaeal and Bacterial Type Strains, Phase II (KMG-II): from individual species to whole genera.</title>
        <authorList>
            <person name="Goeker M."/>
        </authorList>
    </citation>
    <scope>NUCLEOTIDE SEQUENCE [LARGE SCALE GENOMIC DNA]</scope>
    <source>
        <strain evidence="1 2">DSM 26809</strain>
    </source>
</reference>
<dbReference type="InterPro" id="IPR029033">
    <property type="entry name" value="His_PPase_superfam"/>
</dbReference>
<name>A0A2T5JG05_9SPHI</name>
<dbReference type="CDD" id="cd07067">
    <property type="entry name" value="HP_PGM_like"/>
    <property type="match status" value="1"/>
</dbReference>
<dbReference type="PANTHER" id="PTHR47623">
    <property type="entry name" value="OS09G0287300 PROTEIN"/>
    <property type="match status" value="1"/>
</dbReference>
<evidence type="ECO:0000313" key="1">
    <source>
        <dbReference type="EMBL" id="PTR01351.1"/>
    </source>
</evidence>
<dbReference type="Proteomes" id="UP000244168">
    <property type="component" value="Unassembled WGS sequence"/>
</dbReference>
<dbReference type="InterPro" id="IPR013078">
    <property type="entry name" value="His_Pase_superF_clade-1"/>
</dbReference>
<gene>
    <name evidence="1" type="ORF">C8P68_101585</name>
</gene>